<dbReference type="Gene3D" id="3.30.420.10">
    <property type="entry name" value="Ribonuclease H-like superfamily/Ribonuclease H"/>
    <property type="match status" value="1"/>
</dbReference>
<dbReference type="GO" id="GO:0003676">
    <property type="term" value="F:nucleic acid binding"/>
    <property type="evidence" value="ECO:0007669"/>
    <property type="project" value="InterPro"/>
</dbReference>
<dbReference type="Pfam" id="PF13456">
    <property type="entry name" value="RVT_3"/>
    <property type="match status" value="1"/>
</dbReference>
<dbReference type="InterPro" id="IPR036397">
    <property type="entry name" value="RNaseH_sf"/>
</dbReference>
<name>A0A8T3AQT3_DENNO</name>
<accession>A0A8T3AQT3</accession>
<dbReference type="InterPro" id="IPR002156">
    <property type="entry name" value="RNaseH_domain"/>
</dbReference>
<dbReference type="SMR" id="A0A8T3AQT3"/>
<dbReference type="GO" id="GO:0004523">
    <property type="term" value="F:RNA-DNA hybrid ribonuclease activity"/>
    <property type="evidence" value="ECO:0007669"/>
    <property type="project" value="InterPro"/>
</dbReference>
<comment type="caution">
    <text evidence="2">The sequence shown here is derived from an EMBL/GenBank/DDBJ whole genome shotgun (WGS) entry which is preliminary data.</text>
</comment>
<sequence length="168" mass="18622">MVKWIKPKPPYVKLNTDGSLGPNGAGAGGIIRNNNGIVLATFATPIYCRSAIQAEINALILGLQVCSNLGFNFIWIEVDAALLIQIISNAIPGNPENYYRIRKLKLSLTKFHYHISHIFREANSCADWLAKYGCDSTSYEDLNINNLHPLLLGMILLDNSGLPYIRYG</sequence>
<dbReference type="EMBL" id="JAGYWB010000014">
    <property type="protein sequence ID" value="KAI0498490.1"/>
    <property type="molecule type" value="Genomic_DNA"/>
</dbReference>
<dbReference type="InterPro" id="IPR012337">
    <property type="entry name" value="RNaseH-like_sf"/>
</dbReference>
<dbReference type="CDD" id="cd06222">
    <property type="entry name" value="RNase_H_like"/>
    <property type="match status" value="1"/>
</dbReference>
<dbReference type="SUPFAM" id="SSF53098">
    <property type="entry name" value="Ribonuclease H-like"/>
    <property type="match status" value="1"/>
</dbReference>
<gene>
    <name evidence="2" type="ORF">KFK09_019378</name>
</gene>
<protein>
    <recommendedName>
        <fullName evidence="1">RNase H type-1 domain-containing protein</fullName>
    </recommendedName>
</protein>
<dbReference type="InterPro" id="IPR044730">
    <property type="entry name" value="RNase_H-like_dom_plant"/>
</dbReference>
<dbReference type="InterPro" id="IPR053151">
    <property type="entry name" value="RNase_H-like"/>
</dbReference>
<dbReference type="PANTHER" id="PTHR47723">
    <property type="entry name" value="OS05G0353850 PROTEIN"/>
    <property type="match status" value="1"/>
</dbReference>
<evidence type="ECO:0000259" key="1">
    <source>
        <dbReference type="Pfam" id="PF13456"/>
    </source>
</evidence>
<proteinExistence type="predicted"/>
<keyword evidence="3" id="KW-1185">Reference proteome</keyword>
<organism evidence="2 3">
    <name type="scientific">Dendrobium nobile</name>
    <name type="common">Orchid</name>
    <dbReference type="NCBI Taxonomy" id="94219"/>
    <lineage>
        <taxon>Eukaryota</taxon>
        <taxon>Viridiplantae</taxon>
        <taxon>Streptophyta</taxon>
        <taxon>Embryophyta</taxon>
        <taxon>Tracheophyta</taxon>
        <taxon>Spermatophyta</taxon>
        <taxon>Magnoliopsida</taxon>
        <taxon>Liliopsida</taxon>
        <taxon>Asparagales</taxon>
        <taxon>Orchidaceae</taxon>
        <taxon>Epidendroideae</taxon>
        <taxon>Malaxideae</taxon>
        <taxon>Dendrobiinae</taxon>
        <taxon>Dendrobium</taxon>
    </lineage>
</organism>
<evidence type="ECO:0000313" key="2">
    <source>
        <dbReference type="EMBL" id="KAI0498490.1"/>
    </source>
</evidence>
<dbReference type="PANTHER" id="PTHR47723:SF19">
    <property type="entry name" value="POLYNUCLEOTIDYL TRANSFERASE, RIBONUCLEASE H-LIKE SUPERFAMILY PROTEIN"/>
    <property type="match status" value="1"/>
</dbReference>
<feature type="domain" description="RNase H type-1" evidence="1">
    <location>
        <begin position="15"/>
        <end position="132"/>
    </location>
</feature>
<reference evidence="2" key="1">
    <citation type="journal article" date="2022" name="Front. Genet.">
        <title>Chromosome-Scale Assembly of the Dendrobium nobile Genome Provides Insights Into the Molecular Mechanism of the Biosynthesis of the Medicinal Active Ingredient of Dendrobium.</title>
        <authorList>
            <person name="Xu Q."/>
            <person name="Niu S.-C."/>
            <person name="Li K.-L."/>
            <person name="Zheng P.-J."/>
            <person name="Zhang X.-J."/>
            <person name="Jia Y."/>
            <person name="Liu Y."/>
            <person name="Niu Y.-X."/>
            <person name="Yu L.-H."/>
            <person name="Chen D.-F."/>
            <person name="Zhang G.-Q."/>
        </authorList>
    </citation>
    <scope>NUCLEOTIDE SEQUENCE</scope>
    <source>
        <tissue evidence="2">Leaf</tissue>
    </source>
</reference>
<dbReference type="AlphaFoldDB" id="A0A8T3AQT3"/>
<dbReference type="Proteomes" id="UP000829196">
    <property type="component" value="Unassembled WGS sequence"/>
</dbReference>
<evidence type="ECO:0000313" key="3">
    <source>
        <dbReference type="Proteomes" id="UP000829196"/>
    </source>
</evidence>
<dbReference type="OrthoDB" id="696282at2759"/>